<accession>A0A3P7LQP4</accession>
<evidence type="ECO:0000313" key="2">
    <source>
        <dbReference type="Proteomes" id="UP000281553"/>
    </source>
</evidence>
<dbReference type="AlphaFoldDB" id="A0A3P7LQP4"/>
<reference evidence="1 2" key="1">
    <citation type="submission" date="2018-11" db="EMBL/GenBank/DDBJ databases">
        <authorList>
            <consortium name="Pathogen Informatics"/>
        </authorList>
    </citation>
    <scope>NUCLEOTIDE SEQUENCE [LARGE SCALE GENOMIC DNA]</scope>
</reference>
<evidence type="ECO:0000313" key="1">
    <source>
        <dbReference type="EMBL" id="VDN19144.1"/>
    </source>
</evidence>
<name>A0A3P7LQP4_DIBLA</name>
<dbReference type="EMBL" id="UYRU01069931">
    <property type="protein sequence ID" value="VDN19144.1"/>
    <property type="molecule type" value="Genomic_DNA"/>
</dbReference>
<proteinExistence type="predicted"/>
<dbReference type="Proteomes" id="UP000281553">
    <property type="component" value="Unassembled WGS sequence"/>
</dbReference>
<keyword evidence="2" id="KW-1185">Reference proteome</keyword>
<protein>
    <submittedName>
        <fullName evidence="1">Uncharacterized protein</fullName>
    </submittedName>
</protein>
<organism evidence="1 2">
    <name type="scientific">Dibothriocephalus latus</name>
    <name type="common">Fish tapeworm</name>
    <name type="synonym">Diphyllobothrium latum</name>
    <dbReference type="NCBI Taxonomy" id="60516"/>
    <lineage>
        <taxon>Eukaryota</taxon>
        <taxon>Metazoa</taxon>
        <taxon>Spiralia</taxon>
        <taxon>Lophotrochozoa</taxon>
        <taxon>Platyhelminthes</taxon>
        <taxon>Cestoda</taxon>
        <taxon>Eucestoda</taxon>
        <taxon>Diphyllobothriidea</taxon>
        <taxon>Diphyllobothriidae</taxon>
        <taxon>Dibothriocephalus</taxon>
    </lineage>
</organism>
<gene>
    <name evidence="1" type="ORF">DILT_LOCUS13355</name>
</gene>
<sequence>MTKTRMQKTPRPRINPRPLLCQYLATLISLIPQQ</sequence>